<evidence type="ECO:0008006" key="7">
    <source>
        <dbReference type="Google" id="ProtNLM"/>
    </source>
</evidence>
<proteinExistence type="predicted"/>
<evidence type="ECO:0000313" key="6">
    <source>
        <dbReference type="EMBL" id="KCW73506.1"/>
    </source>
</evidence>
<gene>
    <name evidence="6" type="ORF">EUGRSUZ_E02013</name>
</gene>
<comment type="subcellular location">
    <subcellularLocation>
        <location evidence="1">Nucleus</location>
    </subcellularLocation>
</comment>
<dbReference type="AlphaFoldDB" id="A0A059C5R9"/>
<dbReference type="eggNOG" id="ENOG502S55S">
    <property type="taxonomic scope" value="Eukaryota"/>
</dbReference>
<dbReference type="CDD" id="cd10017">
    <property type="entry name" value="B3_DNA"/>
    <property type="match status" value="1"/>
</dbReference>
<dbReference type="GO" id="GO:0005634">
    <property type="term" value="C:nucleus"/>
    <property type="evidence" value="ECO:0007669"/>
    <property type="project" value="UniProtKB-SubCell"/>
</dbReference>
<dbReference type="GO" id="GO:0003677">
    <property type="term" value="F:DNA binding"/>
    <property type="evidence" value="ECO:0007669"/>
    <property type="project" value="UniProtKB-KW"/>
</dbReference>
<dbReference type="InterPro" id="IPR003340">
    <property type="entry name" value="B3_DNA-bd"/>
</dbReference>
<evidence type="ECO:0000256" key="4">
    <source>
        <dbReference type="ARBA" id="ARBA00023163"/>
    </source>
</evidence>
<evidence type="ECO:0000256" key="2">
    <source>
        <dbReference type="ARBA" id="ARBA00023015"/>
    </source>
</evidence>
<evidence type="ECO:0000256" key="1">
    <source>
        <dbReference type="ARBA" id="ARBA00004123"/>
    </source>
</evidence>
<evidence type="ECO:0000256" key="5">
    <source>
        <dbReference type="ARBA" id="ARBA00023242"/>
    </source>
</evidence>
<reference evidence="6" key="1">
    <citation type="submission" date="2013-07" db="EMBL/GenBank/DDBJ databases">
        <title>The genome of Eucalyptus grandis.</title>
        <authorList>
            <person name="Schmutz J."/>
            <person name="Hayes R."/>
            <person name="Myburg A."/>
            <person name="Tuskan G."/>
            <person name="Grattapaglia D."/>
            <person name="Rokhsar D.S."/>
        </authorList>
    </citation>
    <scope>NUCLEOTIDE SEQUENCE</scope>
    <source>
        <tissue evidence="6">Leaf extractions</tissue>
    </source>
</reference>
<dbReference type="EMBL" id="KK198757">
    <property type="protein sequence ID" value="KCW73506.1"/>
    <property type="molecule type" value="Genomic_DNA"/>
</dbReference>
<dbReference type="PANTHER" id="PTHR34269">
    <property type="entry name" value="TRANSCRIPTION FACTOR B3-DOMAIN FAMILY-RELATED"/>
    <property type="match status" value="1"/>
</dbReference>
<dbReference type="SUPFAM" id="SSF101936">
    <property type="entry name" value="DNA-binding pseudobarrel domain"/>
    <property type="match status" value="1"/>
</dbReference>
<protein>
    <recommendedName>
        <fullName evidence="7">TF-B3 domain-containing protein</fullName>
    </recommendedName>
</protein>
<dbReference type="Gramene" id="KCW73506">
    <property type="protein sequence ID" value="KCW73506"/>
    <property type="gene ID" value="EUGRSUZ_E02013"/>
</dbReference>
<dbReference type="PANTHER" id="PTHR34269:SF11">
    <property type="entry name" value="B3 DOMAIN PROTEIN"/>
    <property type="match status" value="1"/>
</dbReference>
<dbReference type="InParanoid" id="A0A059C5R9"/>
<keyword evidence="4" id="KW-0804">Transcription</keyword>
<dbReference type="OMA" id="EEERCNG"/>
<accession>A0A059C5R9</accession>
<dbReference type="Gene3D" id="2.40.330.10">
    <property type="entry name" value="DNA-binding pseudobarrel domain"/>
    <property type="match status" value="1"/>
</dbReference>
<keyword evidence="2" id="KW-0805">Transcription regulation</keyword>
<dbReference type="InterPro" id="IPR015300">
    <property type="entry name" value="DNA-bd_pseudobarrel_sf"/>
</dbReference>
<dbReference type="InterPro" id="IPR051442">
    <property type="entry name" value="B3_domain"/>
</dbReference>
<evidence type="ECO:0000256" key="3">
    <source>
        <dbReference type="ARBA" id="ARBA00023125"/>
    </source>
</evidence>
<sequence>MVSWAPRNAVTLVKKSLLPNRSENSWPRSLTVREREEEEERCNGISTELVLLFDPYKIKKKLTKSDLGHQSRLLILRARMTTHVLPGMSEEMETQVMSGEGANVVVWDADTRWEHQLVFSFWASSGAYVLKRCWIKEFVQRRGLAARDEIGIYWDPTTNRFHFSLLCKANQT</sequence>
<keyword evidence="3" id="KW-0238">DNA-binding</keyword>
<organism evidence="6">
    <name type="scientific">Eucalyptus grandis</name>
    <name type="common">Flooded gum</name>
    <dbReference type="NCBI Taxonomy" id="71139"/>
    <lineage>
        <taxon>Eukaryota</taxon>
        <taxon>Viridiplantae</taxon>
        <taxon>Streptophyta</taxon>
        <taxon>Embryophyta</taxon>
        <taxon>Tracheophyta</taxon>
        <taxon>Spermatophyta</taxon>
        <taxon>Magnoliopsida</taxon>
        <taxon>eudicotyledons</taxon>
        <taxon>Gunneridae</taxon>
        <taxon>Pentapetalae</taxon>
        <taxon>rosids</taxon>
        <taxon>malvids</taxon>
        <taxon>Myrtales</taxon>
        <taxon>Myrtaceae</taxon>
        <taxon>Myrtoideae</taxon>
        <taxon>Eucalypteae</taxon>
        <taxon>Eucalyptus</taxon>
    </lineage>
</organism>
<name>A0A059C5R9_EUCGR</name>
<keyword evidence="5" id="KW-0539">Nucleus</keyword>